<accession>A0A8X7C561</accession>
<evidence type="ECO:0000313" key="3">
    <source>
        <dbReference type="Proteomes" id="UP000886998"/>
    </source>
</evidence>
<sequence>MDLTFDNLLDMEPRTPNRPSTPNPDHDLLTTAATCQGSVPVLNICKRTTVDHRCAENLWILRPGQSLYEGTPQQPLRVHRSASSSGKSVKLSPLVSLMAALIMISPLAHQL</sequence>
<dbReference type="EMBL" id="BMAV01010738">
    <property type="protein sequence ID" value="GFY56070.1"/>
    <property type="molecule type" value="Genomic_DNA"/>
</dbReference>
<feature type="region of interest" description="Disordered" evidence="1">
    <location>
        <begin position="1"/>
        <end position="25"/>
    </location>
</feature>
<gene>
    <name evidence="2" type="ORF">TNIN_347431</name>
</gene>
<protein>
    <submittedName>
        <fullName evidence="2">Uncharacterized protein</fullName>
    </submittedName>
</protein>
<evidence type="ECO:0000256" key="1">
    <source>
        <dbReference type="SAM" id="MobiDB-lite"/>
    </source>
</evidence>
<keyword evidence="3" id="KW-1185">Reference proteome</keyword>
<comment type="caution">
    <text evidence="2">The sequence shown here is derived from an EMBL/GenBank/DDBJ whole genome shotgun (WGS) entry which is preliminary data.</text>
</comment>
<dbReference type="Proteomes" id="UP000886998">
    <property type="component" value="Unassembled WGS sequence"/>
</dbReference>
<reference evidence="2" key="1">
    <citation type="submission" date="2020-08" db="EMBL/GenBank/DDBJ databases">
        <title>Multicomponent nature underlies the extraordinary mechanical properties of spider dragline silk.</title>
        <authorList>
            <person name="Kono N."/>
            <person name="Nakamura H."/>
            <person name="Mori M."/>
            <person name="Yoshida Y."/>
            <person name="Ohtoshi R."/>
            <person name="Malay A.D."/>
            <person name="Moran D.A.P."/>
            <person name="Tomita M."/>
            <person name="Numata K."/>
            <person name="Arakawa K."/>
        </authorList>
    </citation>
    <scope>NUCLEOTIDE SEQUENCE</scope>
</reference>
<organism evidence="2 3">
    <name type="scientific">Trichonephila inaurata madagascariensis</name>
    <dbReference type="NCBI Taxonomy" id="2747483"/>
    <lineage>
        <taxon>Eukaryota</taxon>
        <taxon>Metazoa</taxon>
        <taxon>Ecdysozoa</taxon>
        <taxon>Arthropoda</taxon>
        <taxon>Chelicerata</taxon>
        <taxon>Arachnida</taxon>
        <taxon>Araneae</taxon>
        <taxon>Araneomorphae</taxon>
        <taxon>Entelegynae</taxon>
        <taxon>Araneoidea</taxon>
        <taxon>Nephilidae</taxon>
        <taxon>Trichonephila</taxon>
        <taxon>Trichonephila inaurata</taxon>
    </lineage>
</organism>
<evidence type="ECO:0000313" key="2">
    <source>
        <dbReference type="EMBL" id="GFY56070.1"/>
    </source>
</evidence>
<dbReference type="AlphaFoldDB" id="A0A8X7C561"/>
<name>A0A8X7C561_9ARAC</name>
<proteinExistence type="predicted"/>